<evidence type="ECO:0000313" key="2">
    <source>
        <dbReference type="Proteomes" id="UP000003835"/>
    </source>
</evidence>
<proteinExistence type="predicted"/>
<name>B4VLK9_9CYAN</name>
<organism evidence="1 2">
    <name type="scientific">Coleofasciculus chthonoplastes PCC 7420</name>
    <dbReference type="NCBI Taxonomy" id="118168"/>
    <lineage>
        <taxon>Bacteria</taxon>
        <taxon>Bacillati</taxon>
        <taxon>Cyanobacteriota</taxon>
        <taxon>Cyanophyceae</taxon>
        <taxon>Coleofasciculales</taxon>
        <taxon>Coleofasciculaceae</taxon>
        <taxon>Coleofasciculus</taxon>
    </lineage>
</organism>
<dbReference type="Proteomes" id="UP000003835">
    <property type="component" value="Unassembled WGS sequence"/>
</dbReference>
<sequence>MWNQAIASRIIPNRPNHLPVETRHGASLHGGVRFSLYLYD</sequence>
<accession>B4VLK9</accession>
<evidence type="ECO:0000313" key="1">
    <source>
        <dbReference type="EMBL" id="EDX77371.1"/>
    </source>
</evidence>
<reference evidence="1 2" key="1">
    <citation type="submission" date="2008-07" db="EMBL/GenBank/DDBJ databases">
        <authorList>
            <person name="Tandeau de Marsac N."/>
            <person name="Ferriera S."/>
            <person name="Johnson J."/>
            <person name="Kravitz S."/>
            <person name="Beeson K."/>
            <person name="Sutton G."/>
            <person name="Rogers Y.-H."/>
            <person name="Friedman R."/>
            <person name="Frazier M."/>
            <person name="Venter J.C."/>
        </authorList>
    </citation>
    <scope>NUCLEOTIDE SEQUENCE [LARGE SCALE GENOMIC DNA]</scope>
    <source>
        <strain evidence="1 2">PCC 7420</strain>
    </source>
</reference>
<protein>
    <submittedName>
        <fullName evidence="1">Uncharacterized protein</fullName>
    </submittedName>
</protein>
<dbReference type="AlphaFoldDB" id="B4VLK9"/>
<dbReference type="EMBL" id="DS989844">
    <property type="protein sequence ID" value="EDX77371.1"/>
    <property type="molecule type" value="Genomic_DNA"/>
</dbReference>
<dbReference type="HOGENOM" id="CLU_3287958_0_0_3"/>
<keyword evidence="2" id="KW-1185">Reference proteome</keyword>
<gene>
    <name evidence="1" type="ORF">MC7420_508</name>
</gene>